<evidence type="ECO:0000313" key="3">
    <source>
        <dbReference type="Proteomes" id="UP000807504"/>
    </source>
</evidence>
<sequence>MFLSKAVESSKRMCQQQQDKRSKKLCLDQRIEGEITMDNLPRHMIHLGDGLFVVVNSFQMETRVHIRVYVTDDNGFLHPTKEGVSLKPERLFHRKDNSFHLVPERVIIRGAQFEHLLDSQNQIFNCVKTSLIEYTLKERVIFEIRKYPYDEELDDWDADTPQGYDELVTSLSSFTGLNALRRALGNSVKPKQNKKWLKAKESYTLHRAARRNFKRNRVIVGGIDEQFQADLLDMHSLSFYPHVVEGVEERSFVADPQAAFPVFYVYSDIVQPVVVGHVEAPLLRVVQVDVSLNDRLVSNSSNTYPVRSYIEKLLNHGYDNKTSKLTSEMFHSDNDNGLEKRSKFFESSDTVDMIGGLHSDLFHQEDYSGT</sequence>
<dbReference type="InterPro" id="IPR003173">
    <property type="entry name" value="PC4_C"/>
</dbReference>
<protein>
    <recommendedName>
        <fullName evidence="1">Transcriptional coactivator p15 (PC4) C-terminal domain-containing protein</fullName>
    </recommendedName>
</protein>
<dbReference type="GO" id="GO:0003677">
    <property type="term" value="F:DNA binding"/>
    <property type="evidence" value="ECO:0007669"/>
    <property type="project" value="InterPro"/>
</dbReference>
<dbReference type="Gene3D" id="2.30.31.10">
    <property type="entry name" value="Transcriptional Coactivator Pc4, Chain A"/>
    <property type="match status" value="1"/>
</dbReference>
<dbReference type="Pfam" id="PF02229">
    <property type="entry name" value="PC4"/>
    <property type="match status" value="1"/>
</dbReference>
<organism evidence="2 3">
    <name type="scientific">Argiope bruennichi</name>
    <name type="common">Wasp spider</name>
    <name type="synonym">Aranea bruennichi</name>
    <dbReference type="NCBI Taxonomy" id="94029"/>
    <lineage>
        <taxon>Eukaryota</taxon>
        <taxon>Metazoa</taxon>
        <taxon>Ecdysozoa</taxon>
        <taxon>Arthropoda</taxon>
        <taxon>Chelicerata</taxon>
        <taxon>Arachnida</taxon>
        <taxon>Araneae</taxon>
        <taxon>Araneomorphae</taxon>
        <taxon>Entelegynae</taxon>
        <taxon>Araneoidea</taxon>
        <taxon>Araneidae</taxon>
        <taxon>Argiope</taxon>
    </lineage>
</organism>
<dbReference type="GO" id="GO:0006355">
    <property type="term" value="P:regulation of DNA-templated transcription"/>
    <property type="evidence" value="ECO:0007669"/>
    <property type="project" value="InterPro"/>
</dbReference>
<dbReference type="SUPFAM" id="SSF54447">
    <property type="entry name" value="ssDNA-binding transcriptional regulator domain"/>
    <property type="match status" value="1"/>
</dbReference>
<comment type="caution">
    <text evidence="2">The sequence shown here is derived from an EMBL/GenBank/DDBJ whole genome shotgun (WGS) entry which is preliminary data.</text>
</comment>
<reference evidence="2" key="1">
    <citation type="journal article" date="2020" name="bioRxiv">
        <title>Chromosome-level reference genome of the European wasp spider Argiope bruennichi: a resource for studies on range expansion and evolutionary adaptation.</title>
        <authorList>
            <person name="Sheffer M.M."/>
            <person name="Hoppe A."/>
            <person name="Krehenwinkel H."/>
            <person name="Uhl G."/>
            <person name="Kuss A.W."/>
            <person name="Jensen L."/>
            <person name="Jensen C."/>
            <person name="Gillespie R.G."/>
            <person name="Hoff K.J."/>
            <person name="Prost S."/>
        </authorList>
    </citation>
    <scope>NUCLEOTIDE SEQUENCE</scope>
</reference>
<proteinExistence type="predicted"/>
<keyword evidence="3" id="KW-1185">Reference proteome</keyword>
<feature type="domain" description="Transcriptional coactivator p15 (PC4) C-terminal" evidence="1">
    <location>
        <begin position="47"/>
        <end position="90"/>
    </location>
</feature>
<name>A0A8T0FC73_ARGBR</name>
<evidence type="ECO:0000313" key="2">
    <source>
        <dbReference type="EMBL" id="KAF8787925.1"/>
    </source>
</evidence>
<evidence type="ECO:0000259" key="1">
    <source>
        <dbReference type="Pfam" id="PF02229"/>
    </source>
</evidence>
<gene>
    <name evidence="2" type="ORF">HNY73_009473</name>
</gene>
<accession>A0A8T0FC73</accession>
<dbReference type="Proteomes" id="UP000807504">
    <property type="component" value="Unassembled WGS sequence"/>
</dbReference>
<dbReference type="InterPro" id="IPR009044">
    <property type="entry name" value="ssDNA-bd_transcriptional_reg"/>
</dbReference>
<dbReference type="EMBL" id="JABXBU010000015">
    <property type="protein sequence ID" value="KAF8787925.1"/>
    <property type="molecule type" value="Genomic_DNA"/>
</dbReference>
<dbReference type="AlphaFoldDB" id="A0A8T0FC73"/>
<reference evidence="2" key="2">
    <citation type="submission" date="2020-06" db="EMBL/GenBank/DDBJ databases">
        <authorList>
            <person name="Sheffer M."/>
        </authorList>
    </citation>
    <scope>NUCLEOTIDE SEQUENCE</scope>
</reference>